<keyword evidence="9 10" id="KW-0472">Membrane</keyword>
<comment type="caution">
    <text evidence="11">The sequence shown here is derived from an EMBL/GenBank/DDBJ whole genome shotgun (WGS) entry which is preliminary data.</text>
</comment>
<comment type="pathway">
    <text evidence="2">Glycolipid biosynthesis; glycosylphosphatidylinositol-anchor biosynthesis.</text>
</comment>
<evidence type="ECO:0000256" key="2">
    <source>
        <dbReference type="ARBA" id="ARBA00004687"/>
    </source>
</evidence>
<evidence type="ECO:0000256" key="7">
    <source>
        <dbReference type="ARBA" id="ARBA00022824"/>
    </source>
</evidence>
<dbReference type="GO" id="GO:0031501">
    <property type="term" value="C:mannosyltransferase complex"/>
    <property type="evidence" value="ECO:0007669"/>
    <property type="project" value="TreeGrafter"/>
</dbReference>
<keyword evidence="8 10" id="KW-1133">Transmembrane helix</keyword>
<feature type="transmembrane region" description="Helical" evidence="10">
    <location>
        <begin position="289"/>
        <end position="308"/>
    </location>
</feature>
<evidence type="ECO:0000313" key="11">
    <source>
        <dbReference type="EMBL" id="GHO96248.1"/>
    </source>
</evidence>
<evidence type="ECO:0000256" key="1">
    <source>
        <dbReference type="ARBA" id="ARBA00004477"/>
    </source>
</evidence>
<sequence length="390" mass="44291">MQQRCASFFKTIPIRDIFWLFLITRLALVAITYIAYALFTVPGQTSMPVDSIALLTSWNRWDALNYVRIAQYGYEQRVDLAFFPLFPALINGIGRVLGDWSYLAAGMFISNAALFGAMVLTYRLACDAFGDEGARRTLLYWCIFPTAFFFFAAYNESLLLLWVTGAFLAMQRQRWWLAGLLGLLASLTRVTGILLIVPYLWELWSARTQLLASRKGALLAIVPVILIPAGMFIYCLYCWYAVGDFLAFLHVQQHSGRYLSLPWAGIWQAISALFLYHAQPFGSANQAHLLLDLSATLGFIVLVIAGWQKLRISYTLWLACFLVYILLYPALDKPDILLSNQRFVLEMFPAFFTLAALSLPRPRLHQSLILLFLALQAVLGIAFLMNRWIV</sequence>
<dbReference type="UniPathway" id="UPA00196"/>
<evidence type="ECO:0000313" key="12">
    <source>
        <dbReference type="Proteomes" id="UP000597444"/>
    </source>
</evidence>
<evidence type="ECO:0000256" key="6">
    <source>
        <dbReference type="ARBA" id="ARBA00022692"/>
    </source>
</evidence>
<name>A0A8J3N588_9CHLR</name>
<feature type="transmembrane region" description="Helical" evidence="10">
    <location>
        <begin position="17"/>
        <end position="39"/>
    </location>
</feature>
<keyword evidence="3" id="KW-0337">GPI-anchor biosynthesis</keyword>
<feature type="transmembrane region" description="Helical" evidence="10">
    <location>
        <begin position="366"/>
        <end position="385"/>
    </location>
</feature>
<dbReference type="AlphaFoldDB" id="A0A8J3N588"/>
<evidence type="ECO:0008006" key="13">
    <source>
        <dbReference type="Google" id="ProtNLM"/>
    </source>
</evidence>
<evidence type="ECO:0000256" key="8">
    <source>
        <dbReference type="ARBA" id="ARBA00022989"/>
    </source>
</evidence>
<dbReference type="PANTHER" id="PTHR12468:SF2">
    <property type="entry name" value="GPI MANNOSYLTRANSFERASE 2"/>
    <property type="match status" value="1"/>
</dbReference>
<gene>
    <name evidence="11" type="ORF">KSF_062960</name>
</gene>
<dbReference type="GO" id="GO:0016020">
    <property type="term" value="C:membrane"/>
    <property type="evidence" value="ECO:0007669"/>
    <property type="project" value="GOC"/>
</dbReference>
<dbReference type="GO" id="GO:0000009">
    <property type="term" value="F:alpha-1,6-mannosyltransferase activity"/>
    <property type="evidence" value="ECO:0007669"/>
    <property type="project" value="InterPro"/>
</dbReference>
<evidence type="ECO:0000256" key="10">
    <source>
        <dbReference type="SAM" id="Phobius"/>
    </source>
</evidence>
<keyword evidence="7" id="KW-0256">Endoplasmic reticulum</keyword>
<dbReference type="GO" id="GO:0006506">
    <property type="term" value="P:GPI anchor biosynthetic process"/>
    <property type="evidence" value="ECO:0007669"/>
    <property type="project" value="UniProtKB-UniPathway"/>
</dbReference>
<reference evidence="11" key="1">
    <citation type="submission" date="2020-10" db="EMBL/GenBank/DDBJ databases">
        <title>Taxonomic study of unclassified bacteria belonging to the class Ktedonobacteria.</title>
        <authorList>
            <person name="Yabe S."/>
            <person name="Wang C.M."/>
            <person name="Zheng Y."/>
            <person name="Sakai Y."/>
            <person name="Cavaletti L."/>
            <person name="Monciardini P."/>
            <person name="Donadio S."/>
        </authorList>
    </citation>
    <scope>NUCLEOTIDE SEQUENCE</scope>
    <source>
        <strain evidence="11">ID150040</strain>
    </source>
</reference>
<dbReference type="RefSeq" id="WP_220206887.1">
    <property type="nucleotide sequence ID" value="NZ_BNJK01000001.1"/>
</dbReference>
<evidence type="ECO:0000256" key="3">
    <source>
        <dbReference type="ARBA" id="ARBA00022502"/>
    </source>
</evidence>
<keyword evidence="12" id="KW-1185">Reference proteome</keyword>
<dbReference type="Pfam" id="PF04188">
    <property type="entry name" value="Mannosyl_trans2"/>
    <property type="match status" value="1"/>
</dbReference>
<evidence type="ECO:0000256" key="9">
    <source>
        <dbReference type="ARBA" id="ARBA00023136"/>
    </source>
</evidence>
<feature type="transmembrane region" description="Helical" evidence="10">
    <location>
        <begin position="175"/>
        <end position="197"/>
    </location>
</feature>
<protein>
    <recommendedName>
        <fullName evidence="13">Glycosyltransferase RgtA/B/C/D-like domain-containing protein</fullName>
    </recommendedName>
</protein>
<dbReference type="EMBL" id="BNJK01000001">
    <property type="protein sequence ID" value="GHO96248.1"/>
    <property type="molecule type" value="Genomic_DNA"/>
</dbReference>
<dbReference type="InterPro" id="IPR007315">
    <property type="entry name" value="PIG-V/Gpi18"/>
</dbReference>
<feature type="transmembrane region" description="Helical" evidence="10">
    <location>
        <begin position="103"/>
        <end position="125"/>
    </location>
</feature>
<proteinExistence type="predicted"/>
<feature type="transmembrane region" description="Helical" evidence="10">
    <location>
        <begin position="137"/>
        <end position="155"/>
    </location>
</feature>
<keyword evidence="6 10" id="KW-0812">Transmembrane</keyword>
<evidence type="ECO:0000256" key="5">
    <source>
        <dbReference type="ARBA" id="ARBA00022679"/>
    </source>
</evidence>
<comment type="subcellular location">
    <subcellularLocation>
        <location evidence="1">Endoplasmic reticulum membrane</location>
        <topology evidence="1">Multi-pass membrane protein</topology>
    </subcellularLocation>
</comment>
<dbReference type="Proteomes" id="UP000597444">
    <property type="component" value="Unassembled WGS sequence"/>
</dbReference>
<dbReference type="GO" id="GO:0004376">
    <property type="term" value="F:GPI mannosyltransferase activity"/>
    <property type="evidence" value="ECO:0007669"/>
    <property type="project" value="InterPro"/>
</dbReference>
<dbReference type="PANTHER" id="PTHR12468">
    <property type="entry name" value="GPI MANNOSYLTRANSFERASE 2"/>
    <property type="match status" value="1"/>
</dbReference>
<feature type="transmembrane region" description="Helical" evidence="10">
    <location>
        <begin position="218"/>
        <end position="242"/>
    </location>
</feature>
<accession>A0A8J3N588</accession>
<feature type="transmembrane region" description="Helical" evidence="10">
    <location>
        <begin position="314"/>
        <end position="331"/>
    </location>
</feature>
<feature type="transmembrane region" description="Helical" evidence="10">
    <location>
        <begin position="343"/>
        <end position="360"/>
    </location>
</feature>
<keyword evidence="4" id="KW-0328">Glycosyltransferase</keyword>
<keyword evidence="5" id="KW-0808">Transferase</keyword>
<evidence type="ECO:0000256" key="4">
    <source>
        <dbReference type="ARBA" id="ARBA00022676"/>
    </source>
</evidence>
<organism evidence="11 12">
    <name type="scientific">Reticulibacter mediterranei</name>
    <dbReference type="NCBI Taxonomy" id="2778369"/>
    <lineage>
        <taxon>Bacteria</taxon>
        <taxon>Bacillati</taxon>
        <taxon>Chloroflexota</taxon>
        <taxon>Ktedonobacteria</taxon>
        <taxon>Ktedonobacterales</taxon>
        <taxon>Reticulibacteraceae</taxon>
        <taxon>Reticulibacter</taxon>
    </lineage>
</organism>